<protein>
    <submittedName>
        <fullName evidence="3">Uncharacterized protein</fullName>
    </submittedName>
</protein>
<feature type="compositionally biased region" description="Pro residues" evidence="2">
    <location>
        <begin position="1"/>
        <end position="14"/>
    </location>
</feature>
<dbReference type="AlphaFoldDB" id="A0A517LD30"/>
<evidence type="ECO:0000313" key="4">
    <source>
        <dbReference type="Proteomes" id="UP000316270"/>
    </source>
</evidence>
<dbReference type="EMBL" id="CP042194">
    <property type="protein sequence ID" value="QDS73545.1"/>
    <property type="molecule type" value="Genomic_DNA"/>
</dbReference>
<feature type="region of interest" description="Disordered" evidence="2">
    <location>
        <begin position="1"/>
        <end position="29"/>
    </location>
</feature>
<dbReference type="OrthoDB" id="3926917at2759"/>
<organism evidence="3 4">
    <name type="scientific">Venturia effusa</name>
    <dbReference type="NCBI Taxonomy" id="50376"/>
    <lineage>
        <taxon>Eukaryota</taxon>
        <taxon>Fungi</taxon>
        <taxon>Dikarya</taxon>
        <taxon>Ascomycota</taxon>
        <taxon>Pezizomycotina</taxon>
        <taxon>Dothideomycetes</taxon>
        <taxon>Pleosporomycetidae</taxon>
        <taxon>Venturiales</taxon>
        <taxon>Venturiaceae</taxon>
        <taxon>Venturia</taxon>
    </lineage>
</organism>
<feature type="coiled-coil region" evidence="1">
    <location>
        <begin position="173"/>
        <end position="200"/>
    </location>
</feature>
<keyword evidence="1" id="KW-0175">Coiled coil</keyword>
<proteinExistence type="predicted"/>
<name>A0A517LD30_9PEZI</name>
<evidence type="ECO:0000313" key="3">
    <source>
        <dbReference type="EMBL" id="QDS73545.1"/>
    </source>
</evidence>
<feature type="region of interest" description="Disordered" evidence="2">
    <location>
        <begin position="53"/>
        <end position="77"/>
    </location>
</feature>
<accession>A0A517LD30</accession>
<evidence type="ECO:0000256" key="2">
    <source>
        <dbReference type="SAM" id="MobiDB-lite"/>
    </source>
</evidence>
<evidence type="ECO:0000256" key="1">
    <source>
        <dbReference type="SAM" id="Coils"/>
    </source>
</evidence>
<gene>
    <name evidence="3" type="ORF">FKW77_000353</name>
</gene>
<sequence length="207" mass="23481">MTPSPLPLHSPASPPAVDTNAISTQQEDGNLLRESLRSSYDEAFENDITHILLRPNSPRQSQDQGFRKAREDPLPLTSSERIYQVSIPVRSDSGAESMQIKTTHPHGSIFGGPNPYFPLSNSLSQEEVRLHVVEKANTFVKEAGILSRKQLTEILDKQMEELMRQVNARSRDRLDAVKHNARVEEEKRVLEEENEMIRKGVMRNMGR</sequence>
<dbReference type="Proteomes" id="UP000316270">
    <property type="component" value="Chromosome 10"/>
</dbReference>
<reference evidence="3 4" key="1">
    <citation type="submission" date="2019-07" db="EMBL/GenBank/DDBJ databases">
        <title>Finished genome of Venturia effusa.</title>
        <authorList>
            <person name="Young C.A."/>
            <person name="Cox M.P."/>
            <person name="Ganley A.R.D."/>
            <person name="David W.J."/>
        </authorList>
    </citation>
    <scope>NUCLEOTIDE SEQUENCE [LARGE SCALE GENOMIC DNA]</scope>
    <source>
        <strain evidence="4">albino</strain>
    </source>
</reference>
<keyword evidence="4" id="KW-1185">Reference proteome</keyword>